<dbReference type="InterPro" id="IPR013783">
    <property type="entry name" value="Ig-like_fold"/>
</dbReference>
<keyword evidence="3" id="KW-0378">Hydrolase</keyword>
<dbReference type="SUPFAM" id="SSF55486">
    <property type="entry name" value="Metalloproteases ('zincins'), catalytic domain"/>
    <property type="match status" value="1"/>
</dbReference>
<dbReference type="InterPro" id="IPR008979">
    <property type="entry name" value="Galactose-bd-like_sf"/>
</dbReference>
<keyword evidence="7" id="KW-1185">Reference proteome</keyword>
<dbReference type="PROSITE" id="PS51829">
    <property type="entry name" value="P_HOMO_B"/>
    <property type="match status" value="1"/>
</dbReference>
<dbReference type="OrthoDB" id="9792152at2"/>
<feature type="signal peptide" evidence="4">
    <location>
        <begin position="1"/>
        <end position="21"/>
    </location>
</feature>
<dbReference type="RefSeq" id="WP_111411606.1">
    <property type="nucleotide sequence ID" value="NZ_QKXH01000016.1"/>
</dbReference>
<dbReference type="AlphaFoldDB" id="A0A2W7TN41"/>
<dbReference type="Gene3D" id="2.60.40.10">
    <property type="entry name" value="Immunoglobulins"/>
    <property type="match status" value="1"/>
</dbReference>
<dbReference type="Pfam" id="PF13583">
    <property type="entry name" value="Reprolysin_4"/>
    <property type="match status" value="1"/>
</dbReference>
<dbReference type="Gene3D" id="2.60.120.260">
    <property type="entry name" value="Galactose-binding domain-like"/>
    <property type="match status" value="1"/>
</dbReference>
<dbReference type="NCBIfam" id="TIGR04183">
    <property type="entry name" value="Por_Secre_tail"/>
    <property type="match status" value="1"/>
</dbReference>
<name>A0A2W7TN41_9FLAO</name>
<dbReference type="InterPro" id="IPR026444">
    <property type="entry name" value="Secre_tail"/>
</dbReference>
<dbReference type="SUPFAM" id="SSF49785">
    <property type="entry name" value="Galactose-binding domain-like"/>
    <property type="match status" value="1"/>
</dbReference>
<comment type="caution">
    <text evidence="6">The sequence shown here is derived from an EMBL/GenBank/DDBJ whole genome shotgun (WGS) entry which is preliminary data.</text>
</comment>
<feature type="chain" id="PRO_5015958778" evidence="4">
    <location>
        <begin position="22"/>
        <end position="910"/>
    </location>
</feature>
<dbReference type="GO" id="GO:0008237">
    <property type="term" value="F:metallopeptidase activity"/>
    <property type="evidence" value="ECO:0007669"/>
    <property type="project" value="InterPro"/>
</dbReference>
<evidence type="ECO:0000256" key="2">
    <source>
        <dbReference type="ARBA" id="ARBA00022729"/>
    </source>
</evidence>
<keyword evidence="1" id="KW-0645">Protease</keyword>
<organism evidence="6 7">
    <name type="scientific">Flavobacterium aquariorum</name>
    <dbReference type="NCBI Taxonomy" id="2217670"/>
    <lineage>
        <taxon>Bacteria</taxon>
        <taxon>Pseudomonadati</taxon>
        <taxon>Bacteroidota</taxon>
        <taxon>Flavobacteriia</taxon>
        <taxon>Flavobacteriales</taxon>
        <taxon>Flavobacteriaceae</taxon>
        <taxon>Flavobacterium</taxon>
    </lineage>
</organism>
<sequence length="910" mass="96693">MNRILFCLGLLAVSFVGFSQAKSSWTMLGSSQRGISQKQEEDLGLEDQLLYSLDVAEFKQSLKILHSDASSKKSIAVAIPNSVGKIEQFNVVESSNFAPELQAKYPEIRAYSGTGITDPKAFINFSVSPSGIQTMILRGDSDSEFIEPLEKNKSMYVVSSSKKRTKGSLPLVCKTVDVVLSRDLTKKTIQVKSSNGVFKTMRLALSCTGEYAQYFGGTVTGALDGMNATMTRVNGVFNRDLAVKLIIIANDTDIIFTNPATDPYSDAAKGVEVVAGCTGNDCPGTWNEEVQKTITTKIGEANYDIGHLFGGSGGGGDAGCIGCVCDVLTNTDSTPVYTAGKGSAYTSPSDSKPEGDSFDIDFVAHEMGHQIGATHTFSYTVEGTGTSVEPGSGSTIMGYAGITNYDIQSQSDDYFSYASISQIQSNLSTKSCPVSTMLTNQTPTANAGSDYTIPKSTPFVLKGTASDPNGNTITYCWEQNDSATNSESDANSIAYATKTNGPNFRSFLPSSATNRYFPALGKVLAGQLVTTWEALPSVTRDLSFVFTARDNAVSGFAQTNSDGMILAVDGNKGPFAVTSQNTSDASWVLGSSQTITWSVNSSNLLAGAANVNIKLSTDGGLTFPTFLATNTPNDGSEVITAPTTAAKNCRILVEPTANVFYAINGKTFALGYSVATSCNSYAFASPYSIPDNVATYTEKTIVVPASTSEITDVNFSVNFTHTYISDVQIELKSPKGTIVKLFDKSCGATDSSLVLTYDDLGGALNCGSTASQTVVPAGVLSAFNGENPGGTWTLRFRDTNANDTGTINSASIQICSSSYATLATPSFEINDFVLYPNPNKGDFNIRFSSPNTAAIKVFVTDMLGRKIYQKEFENTGDFNQNIQLKNASAGTYIVTVIDGDRKGVSKIIVE</sequence>
<dbReference type="Proteomes" id="UP000249177">
    <property type="component" value="Unassembled WGS sequence"/>
</dbReference>
<evidence type="ECO:0000259" key="5">
    <source>
        <dbReference type="PROSITE" id="PS51829"/>
    </source>
</evidence>
<dbReference type="GO" id="GO:0006508">
    <property type="term" value="P:proteolysis"/>
    <property type="evidence" value="ECO:0007669"/>
    <property type="project" value="UniProtKB-KW"/>
</dbReference>
<gene>
    <name evidence="6" type="ORF">DOS84_18615</name>
</gene>
<evidence type="ECO:0000256" key="3">
    <source>
        <dbReference type="ARBA" id="ARBA00022801"/>
    </source>
</evidence>
<evidence type="ECO:0000256" key="1">
    <source>
        <dbReference type="ARBA" id="ARBA00022670"/>
    </source>
</evidence>
<keyword evidence="2 4" id="KW-0732">Signal</keyword>
<feature type="domain" description="P/Homo B" evidence="5">
    <location>
        <begin position="672"/>
        <end position="824"/>
    </location>
</feature>
<dbReference type="Pfam" id="PF18962">
    <property type="entry name" value="Por_Secre_tail"/>
    <property type="match status" value="1"/>
</dbReference>
<protein>
    <submittedName>
        <fullName evidence="6">Propanediol utilization protein</fullName>
    </submittedName>
</protein>
<dbReference type="InterPro" id="IPR002884">
    <property type="entry name" value="P_dom"/>
</dbReference>
<evidence type="ECO:0000256" key="4">
    <source>
        <dbReference type="SAM" id="SignalP"/>
    </source>
</evidence>
<evidence type="ECO:0000313" key="7">
    <source>
        <dbReference type="Proteomes" id="UP000249177"/>
    </source>
</evidence>
<dbReference type="Pfam" id="PF01483">
    <property type="entry name" value="P_proprotein"/>
    <property type="match status" value="1"/>
</dbReference>
<evidence type="ECO:0000313" key="6">
    <source>
        <dbReference type="EMBL" id="PZX91863.1"/>
    </source>
</evidence>
<proteinExistence type="predicted"/>
<dbReference type="InterPro" id="IPR024079">
    <property type="entry name" value="MetalloPept_cat_dom_sf"/>
</dbReference>
<reference evidence="6 7" key="1">
    <citation type="submission" date="2018-06" db="EMBL/GenBank/DDBJ databases">
        <title>Flavobacterium sp IMCC34762, genome.</title>
        <authorList>
            <person name="Joung Y."/>
            <person name="Cho J."/>
            <person name="Song J."/>
        </authorList>
    </citation>
    <scope>NUCLEOTIDE SEQUENCE [LARGE SCALE GENOMIC DNA]</scope>
    <source>
        <strain evidence="6 7">IMCC34762</strain>
    </source>
</reference>
<dbReference type="GO" id="GO:0004252">
    <property type="term" value="F:serine-type endopeptidase activity"/>
    <property type="evidence" value="ECO:0007669"/>
    <property type="project" value="InterPro"/>
</dbReference>
<dbReference type="Gene3D" id="3.40.390.10">
    <property type="entry name" value="Collagenase (Catalytic Domain)"/>
    <property type="match status" value="1"/>
</dbReference>
<dbReference type="EMBL" id="QKXH01000016">
    <property type="protein sequence ID" value="PZX91863.1"/>
    <property type="molecule type" value="Genomic_DNA"/>
</dbReference>
<accession>A0A2W7TN41</accession>